<name>A0A3G4ZTV2_9VIRU</name>
<sequence length="162" mass="19042">MSVISSASTTTKDKLEAILVRERPGQQMFHRKAYFKLTKFDDVTENLKLLDDLVDKLKKNKVRWLLVDFKDSFTIPQQISKTCTYEEDDRGNQTHVKCIVNDFDKFYKENLKNLIKLGNINVTEPKEDDGWIQVVNLKKLKRERINKVRTEVSDLKGCWVDM</sequence>
<proteinExistence type="predicted"/>
<evidence type="ECO:0000313" key="1">
    <source>
        <dbReference type="EMBL" id="AYV78340.1"/>
    </source>
</evidence>
<accession>A0A3G4ZTV2</accession>
<organism evidence="1">
    <name type="scientific">Edafosvirus sp</name>
    <dbReference type="NCBI Taxonomy" id="2487765"/>
    <lineage>
        <taxon>Viruses</taxon>
        <taxon>Varidnaviria</taxon>
        <taxon>Bamfordvirae</taxon>
        <taxon>Nucleocytoviricota</taxon>
        <taxon>Megaviricetes</taxon>
        <taxon>Imitervirales</taxon>
        <taxon>Mimiviridae</taxon>
        <taxon>Klosneuvirinae</taxon>
    </lineage>
</organism>
<reference evidence="1" key="1">
    <citation type="submission" date="2018-10" db="EMBL/GenBank/DDBJ databases">
        <title>Hidden diversity of soil giant viruses.</title>
        <authorList>
            <person name="Schulz F."/>
            <person name="Alteio L."/>
            <person name="Goudeau D."/>
            <person name="Ryan E.M."/>
            <person name="Malmstrom R.R."/>
            <person name="Blanchard J."/>
            <person name="Woyke T."/>
        </authorList>
    </citation>
    <scope>NUCLEOTIDE SEQUENCE</scope>
    <source>
        <strain evidence="1">EDV1</strain>
    </source>
</reference>
<dbReference type="EMBL" id="MK072075">
    <property type="protein sequence ID" value="AYV78340.1"/>
    <property type="molecule type" value="Genomic_DNA"/>
</dbReference>
<gene>
    <name evidence="1" type="ORF">Edafosvirus10_15</name>
</gene>
<protein>
    <submittedName>
        <fullName evidence="1">Uncharacterized protein</fullName>
    </submittedName>
</protein>